<dbReference type="EMBL" id="JBFOLJ010000011">
    <property type="protein sequence ID" value="KAL2494134.1"/>
    <property type="molecule type" value="Genomic_DNA"/>
</dbReference>
<reference evidence="3" key="2">
    <citation type="submission" date="2024-07" db="EMBL/GenBank/DDBJ databases">
        <title>Two chromosome-level genome assemblies of Korean endemic species Abeliophyllum distichum and Forsythia ovata (Oleaceae).</title>
        <authorList>
            <person name="Jang H."/>
        </authorList>
    </citation>
    <scope>NUCLEOTIDE SEQUENCE [LARGE SCALE GENOMIC DNA]</scope>
</reference>
<reference evidence="1" key="1">
    <citation type="submission" date="2024-07" db="EMBL/GenBank/DDBJ databases">
        <title>Two chromosome-level genome assemblies of Korean endemic species Abeliophyllum distichum and Forsythia ovata (Oleaceae).</title>
        <authorList>
            <person name="Mun J.H."/>
        </authorList>
    </citation>
    <scope>NUCLEOTIDE SEQUENCE</scope>
    <source>
        <strain evidence="1">KNKB202402200001</strain>
        <tissue evidence="1">Leaf</tissue>
    </source>
</reference>
<evidence type="ECO:0000313" key="2">
    <source>
        <dbReference type="EMBL" id="KAL2494134.1"/>
    </source>
</evidence>
<evidence type="ECO:0000313" key="3">
    <source>
        <dbReference type="Proteomes" id="UP001604277"/>
    </source>
</evidence>
<comment type="caution">
    <text evidence="1">The sequence shown here is derived from an EMBL/GenBank/DDBJ whole genome shotgun (WGS) entry which is preliminary data.</text>
</comment>
<organism evidence="1 3">
    <name type="scientific">Forsythia ovata</name>
    <dbReference type="NCBI Taxonomy" id="205694"/>
    <lineage>
        <taxon>Eukaryota</taxon>
        <taxon>Viridiplantae</taxon>
        <taxon>Streptophyta</taxon>
        <taxon>Embryophyta</taxon>
        <taxon>Tracheophyta</taxon>
        <taxon>Spermatophyta</taxon>
        <taxon>Magnoliopsida</taxon>
        <taxon>eudicotyledons</taxon>
        <taxon>Gunneridae</taxon>
        <taxon>Pentapetalae</taxon>
        <taxon>asterids</taxon>
        <taxon>lamiids</taxon>
        <taxon>Lamiales</taxon>
        <taxon>Oleaceae</taxon>
        <taxon>Forsythieae</taxon>
        <taxon>Forsythia</taxon>
    </lineage>
</organism>
<dbReference type="Proteomes" id="UP001604277">
    <property type="component" value="Unassembled WGS sequence"/>
</dbReference>
<protein>
    <submittedName>
        <fullName evidence="1">Uncharacterized protein</fullName>
    </submittedName>
</protein>
<keyword evidence="3" id="KW-1185">Reference proteome</keyword>
<evidence type="ECO:0000313" key="1">
    <source>
        <dbReference type="EMBL" id="KAL2494005.1"/>
    </source>
</evidence>
<name>A0ABD1RZY1_9LAMI</name>
<sequence>MVSILLSVPLALEITVGCLSFRSLWDLYLPFRSIRDLYQARGMQLLIARERRPHQRGAWRMMEMQGILGGLGEARRLLLERLMTVFSTIEECLEPLFIFLLVLAMKVDELRSMVERGEDIDALRSENKDLRVQLAFFEDTRARAIFDITKAGMIQRACVQAQRTAESK</sequence>
<gene>
    <name evidence="1" type="ORF">Fot_37762</name>
    <name evidence="2" type="ORF">Fot_37891</name>
</gene>
<dbReference type="AlphaFoldDB" id="A0ABD1RZY1"/>
<dbReference type="EMBL" id="JBFOLJ010000011">
    <property type="protein sequence ID" value="KAL2494005.1"/>
    <property type="molecule type" value="Genomic_DNA"/>
</dbReference>
<proteinExistence type="predicted"/>
<accession>A0ABD1RZY1</accession>